<name>S9QS08_CYSF2</name>
<feature type="domain" description="ABC transporter substrate-binding protein PnrA-like" evidence="8">
    <location>
        <begin position="58"/>
        <end position="395"/>
    </location>
</feature>
<feature type="region of interest" description="Disordered" evidence="7">
    <location>
        <begin position="25"/>
        <end position="49"/>
    </location>
</feature>
<dbReference type="GO" id="GO:0005886">
    <property type="term" value="C:plasma membrane"/>
    <property type="evidence" value="ECO:0007669"/>
    <property type="project" value="UniProtKB-SubCell"/>
</dbReference>
<dbReference type="PANTHER" id="PTHR34296:SF2">
    <property type="entry name" value="ABC TRANSPORTER GUANOSINE-BINDING PROTEIN NUPN"/>
    <property type="match status" value="1"/>
</dbReference>
<dbReference type="Gene3D" id="3.40.50.2300">
    <property type="match status" value="2"/>
</dbReference>
<evidence type="ECO:0000256" key="1">
    <source>
        <dbReference type="ARBA" id="ARBA00004193"/>
    </source>
</evidence>
<dbReference type="AlphaFoldDB" id="S9QS08"/>
<evidence type="ECO:0000256" key="4">
    <source>
        <dbReference type="ARBA" id="ARBA00022729"/>
    </source>
</evidence>
<organism evidence="9 10">
    <name type="scientific">Cystobacter fuscus (strain ATCC 25194 / DSM 2262 / NBRC 100088 / M29)</name>
    <dbReference type="NCBI Taxonomy" id="1242864"/>
    <lineage>
        <taxon>Bacteria</taxon>
        <taxon>Pseudomonadati</taxon>
        <taxon>Myxococcota</taxon>
        <taxon>Myxococcia</taxon>
        <taxon>Myxococcales</taxon>
        <taxon>Cystobacterineae</taxon>
        <taxon>Archangiaceae</taxon>
        <taxon>Cystobacter</taxon>
    </lineage>
</organism>
<dbReference type="SUPFAM" id="SSF53822">
    <property type="entry name" value="Periplasmic binding protein-like I"/>
    <property type="match status" value="1"/>
</dbReference>
<dbReference type="InterPro" id="IPR003760">
    <property type="entry name" value="PnrA-like"/>
</dbReference>
<feature type="region of interest" description="Disordered" evidence="7">
    <location>
        <begin position="90"/>
        <end position="114"/>
    </location>
</feature>
<evidence type="ECO:0000256" key="6">
    <source>
        <dbReference type="ARBA" id="ARBA00023288"/>
    </source>
</evidence>
<feature type="compositionally biased region" description="Low complexity" evidence="7">
    <location>
        <begin position="29"/>
        <end position="49"/>
    </location>
</feature>
<keyword evidence="5" id="KW-0472">Membrane</keyword>
<keyword evidence="3" id="KW-1003">Cell membrane</keyword>
<evidence type="ECO:0000313" key="9">
    <source>
        <dbReference type="EMBL" id="EPX59418.1"/>
    </source>
</evidence>
<dbReference type="PROSITE" id="PS51257">
    <property type="entry name" value="PROKAR_LIPOPROTEIN"/>
    <property type="match status" value="1"/>
</dbReference>
<proteinExistence type="inferred from homology"/>
<comment type="subcellular location">
    <subcellularLocation>
        <location evidence="1">Cell membrane</location>
        <topology evidence="1">Lipid-anchor</topology>
    </subcellularLocation>
</comment>
<dbReference type="eggNOG" id="COG1744">
    <property type="taxonomic scope" value="Bacteria"/>
</dbReference>
<sequence>MRPSLSTLLLASSLLLACKSAKEEPTPVAPAAPSAPAAATTPETVKPAPQTTRVGLVLSLGGRGDQSFNDSALRGLEEWAAGVKYEGGSYKDLTPEQRQASLQGSLGEDLARRDSPVEPLGISPIVIQSRVAEDYEPNLQLLADQGVPLSLAVGFQLENAVETAAKRDPEMHFLLVDSPLLSAQGEPYTLPNVRTVVFREEEGCYLVGALAGLATKTNKVGFVGGMEIPLVKRFEAGFRAGVAATNPKATVVVNYTGGFTNFALGKQVGQDLLTKGSDVIFAAAGVDGLGAIQAVKEARDGGKVVYVMGVDSDPSHLAPKAVLSAVIKRVDLVVYEAVRDQVRGQFRGGTQTLGLKEGGIAYAPVRLDFPGKDEALRTLESLKAKIIAGEIQVPTHPSQLTGSKPKP</sequence>
<keyword evidence="6" id="KW-0449">Lipoprotein</keyword>
<comment type="similarity">
    <text evidence="2">Belongs to the BMP lipoprotein family.</text>
</comment>
<comment type="caution">
    <text evidence="9">The sequence shown here is derived from an EMBL/GenBank/DDBJ whole genome shotgun (WGS) entry which is preliminary data.</text>
</comment>
<dbReference type="CDD" id="cd06354">
    <property type="entry name" value="PBP1_PrnA-like"/>
    <property type="match status" value="1"/>
</dbReference>
<dbReference type="EMBL" id="ANAH02000017">
    <property type="protein sequence ID" value="EPX59418.1"/>
    <property type="molecule type" value="Genomic_DNA"/>
</dbReference>
<evidence type="ECO:0000256" key="2">
    <source>
        <dbReference type="ARBA" id="ARBA00008610"/>
    </source>
</evidence>
<protein>
    <submittedName>
        <fullName evidence="9">ABC transporter</fullName>
    </submittedName>
</protein>
<keyword evidence="4" id="KW-0732">Signal</keyword>
<evidence type="ECO:0000256" key="5">
    <source>
        <dbReference type="ARBA" id="ARBA00023136"/>
    </source>
</evidence>
<accession>S9QS08</accession>
<dbReference type="InterPro" id="IPR050957">
    <property type="entry name" value="BMP_lipoprotein"/>
</dbReference>
<dbReference type="Pfam" id="PF02608">
    <property type="entry name" value="Bmp"/>
    <property type="match status" value="1"/>
</dbReference>
<dbReference type="InterPro" id="IPR028082">
    <property type="entry name" value="Peripla_BP_I"/>
</dbReference>
<keyword evidence="10" id="KW-1185">Reference proteome</keyword>
<dbReference type="RefSeq" id="WP_002625393.1">
    <property type="nucleotide sequence ID" value="NZ_ANAH02000017.1"/>
</dbReference>
<evidence type="ECO:0000259" key="8">
    <source>
        <dbReference type="Pfam" id="PF02608"/>
    </source>
</evidence>
<gene>
    <name evidence="9" type="ORF">D187_002908</name>
</gene>
<reference evidence="9" key="1">
    <citation type="submission" date="2013-05" db="EMBL/GenBank/DDBJ databases">
        <title>Genome assembly of Cystobacter fuscus DSM 2262.</title>
        <authorList>
            <person name="Sharma G."/>
            <person name="Khatri I."/>
            <person name="Kaur C."/>
            <person name="Mayilraj S."/>
            <person name="Subramanian S."/>
        </authorList>
    </citation>
    <scope>NUCLEOTIDE SEQUENCE [LARGE SCALE GENOMIC DNA]</scope>
    <source>
        <strain evidence="9">DSM 2262</strain>
    </source>
</reference>
<evidence type="ECO:0000256" key="7">
    <source>
        <dbReference type="SAM" id="MobiDB-lite"/>
    </source>
</evidence>
<evidence type="ECO:0000313" key="10">
    <source>
        <dbReference type="Proteomes" id="UP000011682"/>
    </source>
</evidence>
<dbReference type="Proteomes" id="UP000011682">
    <property type="component" value="Unassembled WGS sequence"/>
</dbReference>
<dbReference type="OrthoDB" id="9784230at2"/>
<evidence type="ECO:0000256" key="3">
    <source>
        <dbReference type="ARBA" id="ARBA00022475"/>
    </source>
</evidence>
<dbReference type="PANTHER" id="PTHR34296">
    <property type="entry name" value="TRANSCRIPTIONAL ACTIVATOR PROTEIN MED"/>
    <property type="match status" value="1"/>
</dbReference>